<proteinExistence type="predicted"/>
<reference evidence="1" key="1">
    <citation type="submission" date="2020-03" db="EMBL/GenBank/DDBJ databases">
        <title>The deep terrestrial virosphere.</title>
        <authorList>
            <person name="Holmfeldt K."/>
            <person name="Nilsson E."/>
            <person name="Simone D."/>
            <person name="Lopez-Fernandez M."/>
            <person name="Wu X."/>
            <person name="de Brujin I."/>
            <person name="Lundin D."/>
            <person name="Andersson A."/>
            <person name="Bertilsson S."/>
            <person name="Dopson M."/>
        </authorList>
    </citation>
    <scope>NUCLEOTIDE SEQUENCE</scope>
    <source>
        <strain evidence="1">TM448B00934</strain>
    </source>
</reference>
<gene>
    <name evidence="1" type="ORF">TM448B00934_0027</name>
</gene>
<organism evidence="1">
    <name type="scientific">viral metagenome</name>
    <dbReference type="NCBI Taxonomy" id="1070528"/>
    <lineage>
        <taxon>unclassified sequences</taxon>
        <taxon>metagenomes</taxon>
        <taxon>organismal metagenomes</taxon>
    </lineage>
</organism>
<name>A0A6M3XGV0_9ZZZZ</name>
<dbReference type="EMBL" id="MT144674">
    <property type="protein sequence ID" value="QJH97140.1"/>
    <property type="molecule type" value="Genomic_DNA"/>
</dbReference>
<evidence type="ECO:0000313" key="1">
    <source>
        <dbReference type="EMBL" id="QJH97140.1"/>
    </source>
</evidence>
<protein>
    <submittedName>
        <fullName evidence="1">Uncharacterized protein</fullName>
    </submittedName>
</protein>
<sequence>MTTPTDVNTPSAQDVLDVAHLKLTEITDIIQVAPAVRQFVMKTEGEFSTTYVYTELGLRGNPIRQKAAHTALLRMKNEGLIEAIGKNAGRYRRILVNAPIMEWWSASREEYEIEYPLGVHELHSTYGGEMIIIAGDKNSAKSSYMMWLAYLNRGRHKVNYFHSELSENQLRVRIDKFNEYVGTTDEEWMKVNFRSRVMNFAQVIEPDELNLCDYLHRTDEFFLMGADVEEIYRKMHARKGVCIVAIQKKEYNEWGLGGEITIARPNLYMTIFKGKYSDDIRLRESPKLKIKISKSPRCGSPEGMKRAFEIMGEGSQLSPCGEWEYDKEKKVSYGG</sequence>
<dbReference type="AlphaFoldDB" id="A0A6M3XGV0"/>
<accession>A0A6M3XGV0</accession>